<dbReference type="Gene3D" id="3.60.15.10">
    <property type="entry name" value="Ribonuclease Z/Hydroxyacylglutathione hydrolase-like"/>
    <property type="match status" value="1"/>
</dbReference>
<keyword evidence="4" id="KW-0238">DNA-binding</keyword>
<name>B4CUD2_9BACT</name>
<keyword evidence="2" id="KW-0902">Two-component regulatory system</keyword>
<comment type="caution">
    <text evidence="8">The sequence shown here is derived from an EMBL/GenBank/DDBJ whole genome shotgun (WGS) entry which is preliminary data.</text>
</comment>
<proteinExistence type="predicted"/>
<dbReference type="InterPro" id="IPR039420">
    <property type="entry name" value="WalR-like"/>
</dbReference>
<dbReference type="eggNOG" id="COG1235">
    <property type="taxonomic scope" value="Bacteria"/>
</dbReference>
<organism evidence="8 9">
    <name type="scientific">Chthoniobacter flavus Ellin428</name>
    <dbReference type="NCBI Taxonomy" id="497964"/>
    <lineage>
        <taxon>Bacteria</taxon>
        <taxon>Pseudomonadati</taxon>
        <taxon>Verrucomicrobiota</taxon>
        <taxon>Spartobacteria</taxon>
        <taxon>Chthoniobacterales</taxon>
        <taxon>Chthoniobacteraceae</taxon>
        <taxon>Chthoniobacter</taxon>
    </lineage>
</organism>
<dbReference type="PANTHER" id="PTHR48111:SF1">
    <property type="entry name" value="TWO-COMPONENT RESPONSE REGULATOR ORR33"/>
    <property type="match status" value="1"/>
</dbReference>
<evidence type="ECO:0000256" key="5">
    <source>
        <dbReference type="ARBA" id="ARBA00023163"/>
    </source>
</evidence>
<dbReference type="AlphaFoldDB" id="B4CUD2"/>
<dbReference type="InterPro" id="IPR001789">
    <property type="entry name" value="Sig_transdc_resp-reg_receiver"/>
</dbReference>
<evidence type="ECO:0000259" key="7">
    <source>
        <dbReference type="PROSITE" id="PS50110"/>
    </source>
</evidence>
<dbReference type="Gene3D" id="3.40.50.2300">
    <property type="match status" value="1"/>
</dbReference>
<dbReference type="PROSITE" id="PS50110">
    <property type="entry name" value="RESPONSE_REGULATORY"/>
    <property type="match status" value="1"/>
</dbReference>
<keyword evidence="5" id="KW-0804">Transcription</keyword>
<dbReference type="EMBL" id="ABVL01000001">
    <property type="protein sequence ID" value="EDY22170.1"/>
    <property type="molecule type" value="Genomic_DNA"/>
</dbReference>
<dbReference type="eggNOG" id="COG0745">
    <property type="taxonomic scope" value="Bacteria"/>
</dbReference>
<feature type="domain" description="Response regulatory" evidence="7">
    <location>
        <begin position="10"/>
        <end position="126"/>
    </location>
</feature>
<dbReference type="InterPro" id="IPR036866">
    <property type="entry name" value="RibonucZ/Hydroxyglut_hydro"/>
</dbReference>
<dbReference type="CDD" id="cd17574">
    <property type="entry name" value="REC_OmpR"/>
    <property type="match status" value="1"/>
</dbReference>
<dbReference type="PANTHER" id="PTHR48111">
    <property type="entry name" value="REGULATOR OF RPOS"/>
    <property type="match status" value="1"/>
</dbReference>
<reference evidence="8 9" key="1">
    <citation type="journal article" date="2011" name="J. Bacteriol.">
        <title>Genome sequence of Chthoniobacter flavus Ellin428, an aerobic heterotrophic soil bacterium.</title>
        <authorList>
            <person name="Kant R."/>
            <person name="van Passel M.W."/>
            <person name="Palva A."/>
            <person name="Lucas S."/>
            <person name="Lapidus A."/>
            <person name="Glavina Del Rio T."/>
            <person name="Dalin E."/>
            <person name="Tice H."/>
            <person name="Bruce D."/>
            <person name="Goodwin L."/>
            <person name="Pitluck S."/>
            <person name="Larimer F.W."/>
            <person name="Land M.L."/>
            <person name="Hauser L."/>
            <person name="Sangwan P."/>
            <person name="de Vos W.M."/>
            <person name="Janssen P.H."/>
            <person name="Smidt H."/>
        </authorList>
    </citation>
    <scope>NUCLEOTIDE SEQUENCE [LARGE SCALE GENOMIC DNA]</scope>
    <source>
        <strain evidence="8 9">Ellin428</strain>
    </source>
</reference>
<keyword evidence="3" id="KW-0805">Transcription regulation</keyword>
<dbReference type="InParanoid" id="B4CUD2"/>
<dbReference type="GO" id="GO:0000976">
    <property type="term" value="F:transcription cis-regulatory region binding"/>
    <property type="evidence" value="ECO:0007669"/>
    <property type="project" value="TreeGrafter"/>
</dbReference>
<evidence type="ECO:0000256" key="3">
    <source>
        <dbReference type="ARBA" id="ARBA00023015"/>
    </source>
</evidence>
<dbReference type="GO" id="GO:0000156">
    <property type="term" value="F:phosphorelay response regulator activity"/>
    <property type="evidence" value="ECO:0007669"/>
    <property type="project" value="TreeGrafter"/>
</dbReference>
<feature type="modified residue" description="4-aspartylphosphate" evidence="6">
    <location>
        <position position="59"/>
    </location>
</feature>
<dbReference type="InterPro" id="IPR001279">
    <property type="entry name" value="Metallo-B-lactamas"/>
</dbReference>
<gene>
    <name evidence="8" type="ORF">CfE428DRAFT_0295</name>
</gene>
<evidence type="ECO:0000313" key="8">
    <source>
        <dbReference type="EMBL" id="EDY22170.1"/>
    </source>
</evidence>
<evidence type="ECO:0000256" key="4">
    <source>
        <dbReference type="ARBA" id="ARBA00023125"/>
    </source>
</evidence>
<evidence type="ECO:0000256" key="2">
    <source>
        <dbReference type="ARBA" id="ARBA00023012"/>
    </source>
</evidence>
<dbReference type="CDD" id="cd07715">
    <property type="entry name" value="TaR3-like_MBL-fold"/>
    <property type="match status" value="1"/>
</dbReference>
<dbReference type="SMART" id="SM00448">
    <property type="entry name" value="REC"/>
    <property type="match status" value="1"/>
</dbReference>
<evidence type="ECO:0000313" key="9">
    <source>
        <dbReference type="Proteomes" id="UP000005824"/>
    </source>
</evidence>
<dbReference type="Pfam" id="PF12706">
    <property type="entry name" value="Lactamase_B_2"/>
    <property type="match status" value="1"/>
</dbReference>
<dbReference type="GO" id="GO:0005829">
    <property type="term" value="C:cytosol"/>
    <property type="evidence" value="ECO:0007669"/>
    <property type="project" value="TreeGrafter"/>
</dbReference>
<dbReference type="SUPFAM" id="SSF56281">
    <property type="entry name" value="Metallo-hydrolase/oxidoreductase"/>
    <property type="match status" value="1"/>
</dbReference>
<dbReference type="GO" id="GO:0006355">
    <property type="term" value="P:regulation of DNA-templated transcription"/>
    <property type="evidence" value="ECO:0007669"/>
    <property type="project" value="TreeGrafter"/>
</dbReference>
<dbReference type="Proteomes" id="UP000005824">
    <property type="component" value="Unassembled WGS sequence"/>
</dbReference>
<dbReference type="RefSeq" id="WP_006977622.1">
    <property type="nucleotide sequence ID" value="NZ_ABVL01000001.1"/>
</dbReference>
<accession>B4CUD2</accession>
<sequence>MSTPSPTKGRILVAEDVRVIAFKITQALQVAGYTVETAADGEECLNKARQMLPDLVVLDIMMPRMHGIEVLKTLRDEHRTARTGVIVCTAKDFKTEHDEAARLGVFDYLTKPFEPAVLVKKVEAFFARRGGDRGVPEYPSPIVTEDLPTSTFTPVLDTTRLGYTLWGSRGSTPTPGARFLRHGGNTSCMSVVLGDEQFVFDAGSGIRDLGFDVLQSQRRKLHLFVTHTHWDHIQGFPFFAPAYVPGFEITIYGAEGFGKDLKSVFRGQLDREYFPVQMEDMQSYLQFRQLAVNPMTIGSARISWEFAQHPGATVGYKIEIDGKKIVWVPDNEFLQGYTGSPEDLTRDHPLVVPYGRMIDFLSDADVVIHEAQYTCEEYPKKVRWGHSSVSNACALMKLAGVRNWVVTHHDPMHDDAFLDTKLQLTRQIFERMGHEMYVTHGYDGMTEYFR</sequence>
<dbReference type="SMART" id="SM00849">
    <property type="entry name" value="Lactamase_B"/>
    <property type="match status" value="1"/>
</dbReference>
<dbReference type="GO" id="GO:0032993">
    <property type="term" value="C:protein-DNA complex"/>
    <property type="evidence" value="ECO:0007669"/>
    <property type="project" value="TreeGrafter"/>
</dbReference>
<evidence type="ECO:0000256" key="6">
    <source>
        <dbReference type="PROSITE-ProRule" id="PRU00169"/>
    </source>
</evidence>
<evidence type="ECO:0000256" key="1">
    <source>
        <dbReference type="ARBA" id="ARBA00022553"/>
    </source>
</evidence>
<keyword evidence="9" id="KW-1185">Reference proteome</keyword>
<protein>
    <submittedName>
        <fullName evidence="8">Response regulator receiver protein</fullName>
    </submittedName>
</protein>
<keyword evidence="1 6" id="KW-0597">Phosphoprotein</keyword>
<dbReference type="STRING" id="497964.CfE428DRAFT_0295"/>
<dbReference type="InterPro" id="IPR011006">
    <property type="entry name" value="CheY-like_superfamily"/>
</dbReference>
<dbReference type="SUPFAM" id="SSF52172">
    <property type="entry name" value="CheY-like"/>
    <property type="match status" value="1"/>
</dbReference>
<dbReference type="Pfam" id="PF00072">
    <property type="entry name" value="Response_reg"/>
    <property type="match status" value="1"/>
</dbReference>